<dbReference type="InterPro" id="IPR028096">
    <property type="entry name" value="EfeO_Cupredoxin"/>
</dbReference>
<evidence type="ECO:0000256" key="1">
    <source>
        <dbReference type="SAM" id="SignalP"/>
    </source>
</evidence>
<feature type="signal peptide" evidence="1">
    <location>
        <begin position="1"/>
        <end position="18"/>
    </location>
</feature>
<organism evidence="3 4">
    <name type="scientific">Sphingomonas japonica</name>
    <dbReference type="NCBI Taxonomy" id="511662"/>
    <lineage>
        <taxon>Bacteria</taxon>
        <taxon>Pseudomonadati</taxon>
        <taxon>Pseudomonadota</taxon>
        <taxon>Alphaproteobacteria</taxon>
        <taxon>Sphingomonadales</taxon>
        <taxon>Sphingomonadaceae</taxon>
        <taxon>Sphingomonas</taxon>
    </lineage>
</organism>
<evidence type="ECO:0000313" key="3">
    <source>
        <dbReference type="EMBL" id="NIJ24457.1"/>
    </source>
</evidence>
<sequence length="125" mass="13511">MRIFILATLLLAAGTARAQDGERIEIEMSNFKYSPATITLAHDKPYVLHFVNHSGGGHDFVAENFFTAANVAPADRVYVKTGGIRLNGGEGLDIHIVAPAPGRYKAHCSHFMHSTFGMTGTIVVN</sequence>
<dbReference type="EMBL" id="JAASQP010000001">
    <property type="protein sequence ID" value="NIJ24457.1"/>
    <property type="molecule type" value="Genomic_DNA"/>
</dbReference>
<keyword evidence="4" id="KW-1185">Reference proteome</keyword>
<accession>A0ABX0U569</accession>
<keyword evidence="1" id="KW-0732">Signal</keyword>
<feature type="domain" description="EfeO-type cupredoxin-like" evidence="2">
    <location>
        <begin position="3"/>
        <end position="124"/>
    </location>
</feature>
<dbReference type="RefSeq" id="WP_140046817.1">
    <property type="nucleotide sequence ID" value="NZ_BAAAEV010000001.1"/>
</dbReference>
<protein>
    <submittedName>
        <fullName evidence="3">Plastocyanin</fullName>
    </submittedName>
</protein>
<dbReference type="Gene3D" id="2.60.40.420">
    <property type="entry name" value="Cupredoxins - blue copper proteins"/>
    <property type="match status" value="1"/>
</dbReference>
<proteinExistence type="predicted"/>
<reference evidence="3 4" key="1">
    <citation type="submission" date="2020-03" db="EMBL/GenBank/DDBJ databases">
        <title>Genomic Encyclopedia of Type Strains, Phase IV (KMG-IV): sequencing the most valuable type-strain genomes for metagenomic binning, comparative biology and taxonomic classification.</title>
        <authorList>
            <person name="Goeker M."/>
        </authorList>
    </citation>
    <scope>NUCLEOTIDE SEQUENCE [LARGE SCALE GENOMIC DNA]</scope>
    <source>
        <strain evidence="3 4">DSM 22753</strain>
    </source>
</reference>
<comment type="caution">
    <text evidence="3">The sequence shown here is derived from an EMBL/GenBank/DDBJ whole genome shotgun (WGS) entry which is preliminary data.</text>
</comment>
<dbReference type="SUPFAM" id="SSF49503">
    <property type="entry name" value="Cupredoxins"/>
    <property type="match status" value="1"/>
</dbReference>
<feature type="chain" id="PRO_5046482352" evidence="1">
    <location>
        <begin position="19"/>
        <end position="125"/>
    </location>
</feature>
<dbReference type="Pfam" id="PF13473">
    <property type="entry name" value="Cupredoxin_1"/>
    <property type="match status" value="1"/>
</dbReference>
<evidence type="ECO:0000313" key="4">
    <source>
        <dbReference type="Proteomes" id="UP000788153"/>
    </source>
</evidence>
<name>A0ABX0U569_9SPHN</name>
<dbReference type="InterPro" id="IPR008972">
    <property type="entry name" value="Cupredoxin"/>
</dbReference>
<evidence type="ECO:0000259" key="2">
    <source>
        <dbReference type="Pfam" id="PF13473"/>
    </source>
</evidence>
<dbReference type="Proteomes" id="UP000788153">
    <property type="component" value="Unassembled WGS sequence"/>
</dbReference>
<gene>
    <name evidence="3" type="ORF">FHT01_001999</name>
</gene>